<organism evidence="3 5">
    <name type="scientific">Plasmodiophora brassicae</name>
    <name type="common">Clubroot disease agent</name>
    <dbReference type="NCBI Taxonomy" id="37360"/>
    <lineage>
        <taxon>Eukaryota</taxon>
        <taxon>Sar</taxon>
        <taxon>Rhizaria</taxon>
        <taxon>Endomyxa</taxon>
        <taxon>Phytomyxea</taxon>
        <taxon>Plasmodiophorida</taxon>
        <taxon>Plasmodiophoridae</taxon>
        <taxon>Plasmodiophora</taxon>
    </lineage>
</organism>
<dbReference type="Proteomes" id="UP000039324">
    <property type="component" value="Unassembled WGS sequence"/>
</dbReference>
<gene>
    <name evidence="3" type="ORF">PBRA_005056</name>
    <name evidence="4" type="ORF">PLBR_LOCUS6542</name>
</gene>
<accession>A0A0G4IMQ1</accession>
<keyword evidence="1" id="KW-0812">Transmembrane</keyword>
<evidence type="ECO:0000256" key="2">
    <source>
        <dbReference type="SAM" id="SignalP"/>
    </source>
</evidence>
<feature type="chain" id="PRO_5035990683" description="Inosine/uridine-preferring nucleoside hydrolase domain-containing protein" evidence="2">
    <location>
        <begin position="22"/>
        <end position="403"/>
    </location>
</feature>
<evidence type="ECO:0000313" key="5">
    <source>
        <dbReference type="Proteomes" id="UP000039324"/>
    </source>
</evidence>
<dbReference type="EMBL" id="OVEO01000011">
    <property type="protein sequence ID" value="SPQ99327.1"/>
    <property type="molecule type" value="Genomic_DNA"/>
</dbReference>
<dbReference type="EMBL" id="CDSF01000057">
    <property type="protein sequence ID" value="CEO96385.1"/>
    <property type="molecule type" value="Genomic_DNA"/>
</dbReference>
<evidence type="ECO:0000313" key="3">
    <source>
        <dbReference type="EMBL" id="CEO96385.1"/>
    </source>
</evidence>
<geneLocation type="mitochondrion" evidence="4"/>
<proteinExistence type="predicted"/>
<reference evidence="4 6" key="2">
    <citation type="submission" date="2018-03" db="EMBL/GenBank/DDBJ databases">
        <authorList>
            <person name="Fogelqvist J."/>
        </authorList>
    </citation>
    <scope>NUCLEOTIDE SEQUENCE [LARGE SCALE GENOMIC DNA]</scope>
</reference>
<feature type="signal peptide" evidence="2">
    <location>
        <begin position="1"/>
        <end position="21"/>
    </location>
</feature>
<protein>
    <recommendedName>
        <fullName evidence="7">Inosine/uridine-preferring nucleoside hydrolase domain-containing protein</fullName>
    </recommendedName>
</protein>
<dbReference type="Proteomes" id="UP000290189">
    <property type="component" value="Unassembled WGS sequence"/>
</dbReference>
<evidence type="ECO:0008006" key="7">
    <source>
        <dbReference type="Google" id="ProtNLM"/>
    </source>
</evidence>
<evidence type="ECO:0000313" key="4">
    <source>
        <dbReference type="EMBL" id="SPQ99327.1"/>
    </source>
</evidence>
<feature type="transmembrane region" description="Helical" evidence="1">
    <location>
        <begin position="37"/>
        <end position="58"/>
    </location>
</feature>
<keyword evidence="5" id="KW-1185">Reference proteome</keyword>
<sequence length="403" mass="44562">MASLLAIGLTLLLAAVALVAADDKWIVFTDLEPDDAWMVLVLARARIVPSAMVVGAGPQMEMKVARARLWIRTFFPQQVASIEIVRGDTSENVFVAEGAAERLRTTDRINLNEYGVADERVPAIIKDAQRQGDDVRIISAKVMSELFRIWQSDNSIFRSVDAYSYLGFNVRCLYQVATSDVVAAFVNTAFKTHTLFETYPVLGKTNSCGNLTAPCFWVEFDRLCEQSPQLNLIRGLMVDWNKSIMDSCLLDVERVAVNELGASQDDLRTLNSYLLRGDLDKARDTVWEFVDRSIDDVDAKVANLLRHAKVVTSVVLGGLDSQFVFADPLVALYVGNYFPPQTEIKPVKFAVGTGALSGYSLFEPRAENDTTSTAFTVGLGEKLSKDDDTSYLMIVTNALQSLL</sequence>
<keyword evidence="4" id="KW-0496">Mitochondrion</keyword>
<name>A0A0G4IMQ1_PLABS</name>
<reference evidence="3 5" key="1">
    <citation type="submission" date="2015-02" db="EMBL/GenBank/DDBJ databases">
        <authorList>
            <person name="Chooi Y.-H."/>
        </authorList>
    </citation>
    <scope>NUCLEOTIDE SEQUENCE [LARGE SCALE GENOMIC DNA]</scope>
    <source>
        <strain evidence="3">E3</strain>
    </source>
</reference>
<evidence type="ECO:0000313" key="6">
    <source>
        <dbReference type="Proteomes" id="UP000290189"/>
    </source>
</evidence>
<dbReference type="AlphaFoldDB" id="A0A0G4IMQ1"/>
<keyword evidence="2" id="KW-0732">Signal</keyword>
<keyword evidence="1" id="KW-0472">Membrane</keyword>
<keyword evidence="1" id="KW-1133">Transmembrane helix</keyword>
<evidence type="ECO:0000256" key="1">
    <source>
        <dbReference type="SAM" id="Phobius"/>
    </source>
</evidence>